<dbReference type="EMBL" id="CAQQ02174010">
    <property type="status" value="NOT_ANNOTATED_CDS"/>
    <property type="molecule type" value="Genomic_DNA"/>
</dbReference>
<accession>T1H362</accession>
<keyword evidence="2" id="KW-1185">Reference proteome</keyword>
<dbReference type="EnsemblMetazoa" id="MESCA010678-RA">
    <property type="protein sequence ID" value="MESCA010678-PA"/>
    <property type="gene ID" value="MESCA010678"/>
</dbReference>
<evidence type="ECO:0000313" key="1">
    <source>
        <dbReference type="EnsemblMetazoa" id="MESCA010678-PA"/>
    </source>
</evidence>
<sequence>MAVPLRIEKDKNVTCDFSDVEECSIEEVEVEFVDEMEMEKSPEVSEPVQEVEIPEPVQELEVPEPNPEVQTKRKFFKSKDRTTKEVNVLEGLKIEVAGSGKMCLKTPKAKKVVRKRKYVKKSGEFLKFKKLKIFQNCLYF</sequence>
<dbReference type="AlphaFoldDB" id="T1H362"/>
<dbReference type="HOGENOM" id="CLU_1837388_0_0_1"/>
<name>T1H362_MEGSC</name>
<reference evidence="1" key="2">
    <citation type="submission" date="2015-06" db="UniProtKB">
        <authorList>
            <consortium name="EnsemblMetazoa"/>
        </authorList>
    </citation>
    <scope>IDENTIFICATION</scope>
</reference>
<reference evidence="2" key="1">
    <citation type="submission" date="2013-02" db="EMBL/GenBank/DDBJ databases">
        <authorList>
            <person name="Hughes D."/>
        </authorList>
    </citation>
    <scope>NUCLEOTIDE SEQUENCE</scope>
    <source>
        <strain>Durham</strain>
        <strain evidence="2">NC isolate 2 -- Noor lab</strain>
    </source>
</reference>
<dbReference type="EMBL" id="CAQQ02174011">
    <property type="status" value="NOT_ANNOTATED_CDS"/>
    <property type="molecule type" value="Genomic_DNA"/>
</dbReference>
<organism evidence="1 2">
    <name type="scientific">Megaselia scalaris</name>
    <name type="common">Humpbacked fly</name>
    <name type="synonym">Phora scalaris</name>
    <dbReference type="NCBI Taxonomy" id="36166"/>
    <lineage>
        <taxon>Eukaryota</taxon>
        <taxon>Metazoa</taxon>
        <taxon>Ecdysozoa</taxon>
        <taxon>Arthropoda</taxon>
        <taxon>Hexapoda</taxon>
        <taxon>Insecta</taxon>
        <taxon>Pterygota</taxon>
        <taxon>Neoptera</taxon>
        <taxon>Endopterygota</taxon>
        <taxon>Diptera</taxon>
        <taxon>Brachycera</taxon>
        <taxon>Muscomorpha</taxon>
        <taxon>Platypezoidea</taxon>
        <taxon>Phoridae</taxon>
        <taxon>Megaseliini</taxon>
        <taxon>Megaselia</taxon>
    </lineage>
</organism>
<evidence type="ECO:0000313" key="2">
    <source>
        <dbReference type="Proteomes" id="UP000015102"/>
    </source>
</evidence>
<proteinExistence type="predicted"/>
<dbReference type="Proteomes" id="UP000015102">
    <property type="component" value="Unassembled WGS sequence"/>
</dbReference>
<protein>
    <submittedName>
        <fullName evidence="1">Uncharacterized protein</fullName>
    </submittedName>
</protein>